<keyword evidence="3 5" id="KW-1133">Transmembrane helix</keyword>
<feature type="transmembrane region" description="Helical" evidence="5">
    <location>
        <begin position="171"/>
        <end position="190"/>
    </location>
</feature>
<feature type="transmembrane region" description="Helical" evidence="5">
    <location>
        <begin position="428"/>
        <end position="450"/>
    </location>
</feature>
<dbReference type="InterPro" id="IPR005828">
    <property type="entry name" value="MFS_sugar_transport-like"/>
</dbReference>
<evidence type="ECO:0000313" key="6">
    <source>
        <dbReference type="EMBL" id="KAK7573624.1"/>
    </source>
</evidence>
<dbReference type="InterPro" id="IPR036259">
    <property type="entry name" value="MFS_trans_sf"/>
</dbReference>
<sequence>MAEEEEEYYFPEEEYIPPKYPELERFKRQLLACSSAYMGALAAGICSTNMVHKFMNFKLDLGVDYEKTVFCTYDHDPREPLLGDAPGIVLAVPFLYFVGRRYTLLLTHLIFLTMLLVNEYFHEQQSTLQHYQRLPEELAVYFVLHGCVRFYVIVTIVYVAEVAQPSHRAPLIATFFPFFITGVLWGRFYFRPNRLLLAAIVAQTSALILAVGAPESPYWQAFRGKEEAAYETFKYLRVGDDDTDELAALLESAAPEAEQPPLAGAFGAALAKIVFLYMGTDSVCHVFMTHLTYPLHFFRYDNTYDHEVDVTMEPARAMYLYPIIGSLVFVAVCPFVGRRILYLSSILTTLLIFYVRHKHVTYDMNEMRVRSAEFCYFTSYLGATQVVFLLPAEIFPGKIRELGVAICELMQFALQYADFAWLKAGFQWSTYATIRLLFVPLGIILTFLFLPETKDISLIEAETEGAKFVPVILAAAKITEGLEPYEEVDEET</sequence>
<dbReference type="InterPro" id="IPR050549">
    <property type="entry name" value="MFS_Trehalose_Transporter"/>
</dbReference>
<reference evidence="6 7" key="1">
    <citation type="submission" date="2024-03" db="EMBL/GenBank/DDBJ databases">
        <title>Adaptation during the transition from Ophiocordyceps entomopathogen to insect associate is accompanied by gene loss and intensified selection.</title>
        <authorList>
            <person name="Ward C.M."/>
            <person name="Onetto C.A."/>
            <person name="Borneman A.R."/>
        </authorList>
    </citation>
    <scope>NUCLEOTIDE SEQUENCE [LARGE SCALE GENOMIC DNA]</scope>
    <source>
        <strain evidence="6">AWRI1</strain>
        <tissue evidence="6">Single Adult Female</tissue>
    </source>
</reference>
<keyword evidence="2 5" id="KW-0812">Transmembrane</keyword>
<dbReference type="EMBL" id="JBBCAQ010000037">
    <property type="protein sequence ID" value="KAK7573624.1"/>
    <property type="molecule type" value="Genomic_DNA"/>
</dbReference>
<dbReference type="GO" id="GO:0022857">
    <property type="term" value="F:transmembrane transporter activity"/>
    <property type="evidence" value="ECO:0007669"/>
    <property type="project" value="InterPro"/>
</dbReference>
<dbReference type="Gene3D" id="1.20.1250.20">
    <property type="entry name" value="MFS general substrate transporter like domains"/>
    <property type="match status" value="1"/>
</dbReference>
<feature type="transmembrane region" description="Helical" evidence="5">
    <location>
        <begin position="30"/>
        <end position="51"/>
    </location>
</feature>
<feature type="transmembrane region" description="Helical" evidence="5">
    <location>
        <begin position="138"/>
        <end position="159"/>
    </location>
</feature>
<dbReference type="SUPFAM" id="SSF103473">
    <property type="entry name" value="MFS general substrate transporter"/>
    <property type="match status" value="1"/>
</dbReference>
<accession>A0AAN9T7U5</accession>
<keyword evidence="7" id="KW-1185">Reference proteome</keyword>
<dbReference type="GO" id="GO:0016020">
    <property type="term" value="C:membrane"/>
    <property type="evidence" value="ECO:0007669"/>
    <property type="project" value="UniProtKB-SubCell"/>
</dbReference>
<dbReference type="AlphaFoldDB" id="A0AAN9T7U5"/>
<proteinExistence type="predicted"/>
<protein>
    <submittedName>
        <fullName evidence="6">Uncharacterized protein</fullName>
    </submittedName>
</protein>
<keyword evidence="4 5" id="KW-0472">Membrane</keyword>
<gene>
    <name evidence="6" type="ORF">V9T40_010815</name>
</gene>
<name>A0AAN9T7U5_9HEMI</name>
<evidence type="ECO:0000313" key="7">
    <source>
        <dbReference type="Proteomes" id="UP001367676"/>
    </source>
</evidence>
<dbReference type="Pfam" id="PF00083">
    <property type="entry name" value="Sugar_tr"/>
    <property type="match status" value="1"/>
</dbReference>
<evidence type="ECO:0000256" key="3">
    <source>
        <dbReference type="ARBA" id="ARBA00022989"/>
    </source>
</evidence>
<feature type="transmembrane region" description="Helical" evidence="5">
    <location>
        <begin position="377"/>
        <end position="395"/>
    </location>
</feature>
<comment type="caution">
    <text evidence="6">The sequence shown here is derived from an EMBL/GenBank/DDBJ whole genome shotgun (WGS) entry which is preliminary data.</text>
</comment>
<dbReference type="Proteomes" id="UP001367676">
    <property type="component" value="Unassembled WGS sequence"/>
</dbReference>
<dbReference type="PANTHER" id="PTHR48021:SF1">
    <property type="entry name" value="GH07001P-RELATED"/>
    <property type="match status" value="1"/>
</dbReference>
<evidence type="ECO:0000256" key="5">
    <source>
        <dbReference type="SAM" id="Phobius"/>
    </source>
</evidence>
<evidence type="ECO:0000256" key="1">
    <source>
        <dbReference type="ARBA" id="ARBA00004370"/>
    </source>
</evidence>
<organism evidence="6 7">
    <name type="scientific">Parthenolecanium corni</name>
    <dbReference type="NCBI Taxonomy" id="536013"/>
    <lineage>
        <taxon>Eukaryota</taxon>
        <taxon>Metazoa</taxon>
        <taxon>Ecdysozoa</taxon>
        <taxon>Arthropoda</taxon>
        <taxon>Hexapoda</taxon>
        <taxon>Insecta</taxon>
        <taxon>Pterygota</taxon>
        <taxon>Neoptera</taxon>
        <taxon>Paraneoptera</taxon>
        <taxon>Hemiptera</taxon>
        <taxon>Sternorrhyncha</taxon>
        <taxon>Coccoidea</taxon>
        <taxon>Coccidae</taxon>
        <taxon>Parthenolecanium</taxon>
    </lineage>
</organism>
<evidence type="ECO:0000256" key="4">
    <source>
        <dbReference type="ARBA" id="ARBA00023136"/>
    </source>
</evidence>
<feature type="transmembrane region" description="Helical" evidence="5">
    <location>
        <begin position="318"/>
        <end position="335"/>
    </location>
</feature>
<evidence type="ECO:0000256" key="2">
    <source>
        <dbReference type="ARBA" id="ARBA00022692"/>
    </source>
</evidence>
<dbReference type="PANTHER" id="PTHR48021">
    <property type="match status" value="1"/>
</dbReference>
<feature type="transmembrane region" description="Helical" evidence="5">
    <location>
        <begin position="94"/>
        <end position="117"/>
    </location>
</feature>
<comment type="subcellular location">
    <subcellularLocation>
        <location evidence="1">Membrane</location>
    </subcellularLocation>
</comment>